<name>A0A7X0IGJ2_9ACTN</name>
<feature type="domain" description="HTH luxR-type" evidence="3">
    <location>
        <begin position="843"/>
        <end position="908"/>
    </location>
</feature>
<dbReference type="InterPro" id="IPR027417">
    <property type="entry name" value="P-loop_NTPase"/>
</dbReference>
<organism evidence="4 5">
    <name type="scientific">Sphaerisporangium rubeum</name>
    <dbReference type="NCBI Taxonomy" id="321317"/>
    <lineage>
        <taxon>Bacteria</taxon>
        <taxon>Bacillati</taxon>
        <taxon>Actinomycetota</taxon>
        <taxon>Actinomycetes</taxon>
        <taxon>Streptosporangiales</taxon>
        <taxon>Streptosporangiaceae</taxon>
        <taxon>Sphaerisporangium</taxon>
    </lineage>
</organism>
<keyword evidence="4" id="KW-0238">DNA-binding</keyword>
<dbReference type="AlphaFoldDB" id="A0A7X0IGJ2"/>
<protein>
    <submittedName>
        <fullName evidence="4">DNA-binding CsgD family transcriptional regulator</fullName>
    </submittedName>
</protein>
<proteinExistence type="predicted"/>
<dbReference type="InterPro" id="IPR016032">
    <property type="entry name" value="Sig_transdc_resp-reg_C-effctor"/>
</dbReference>
<evidence type="ECO:0000313" key="4">
    <source>
        <dbReference type="EMBL" id="MBB6474824.1"/>
    </source>
</evidence>
<sequence length="908" mass="95514">MSAYREDPWDSSQAAAGVLVGRDEERQVLERFTRRVRDGVSGALVLEGEIGAGKTRLLDLAATMAADLRVVRVSGVEPEAALGFAALHRLVGPFLDRLEQVPGPQRDALRVAFGLISGGPVDRFLAGLATLGVLAGVAAERPVVCLVDDAQWLDRESAEVLAFVARRLRAEGVGVILARRAAAGGDFFEGVPVRTVSGLTVAEAHRLLGSVVRGPLDDGVARRLAGETDGNPLALVTLAAGLSAGQLAGHSPLPSPLPLGAQLETYLLTKIRALPLATQALLLVASISPPQDQGLLWRAASSFGLSPVDADPAVAEGILRLGDMLGGSVAFLHPLTRSAVYGAAHPSDRRRAHEAVSAASDPVADADTRAWHLAAATAGTDEDAARGLEAAAERARARGGYTSQGTFLARAAELSPDPGAGRGRMIAAGHAFLVAGDVAAARRLLERAGEGHLPVVLRARAQRLRAAVDFAVERPTRVPADLLDAVATLGAADREPAREALTSAVVAGRYTTGTTLEAVARAALAVQPADLVVRAVATRVGEGYLASVSLLRDALGAEPQAVLGGLLAEEVWDEEGRHAFLTRLAGVERDNGALGALKLTLAGLADGEVWAGQFHVARAHHEEIATLDAMTGTAAPGLTTRIELLAWQGAEAEAREVAATLIQVVGKEQGVAVAADHAALAMTVLELSLGNYRDAYDQAASLYRHDPLGHGNRALADMVEAAVRAGEPDAARDALARLAGRAPAAATPWALGLLARSQALLTSDPEPPYREALDHLGRTQMVTELARTHLLYGEWLRRHRRRTEARTELRTAYKLFTSMGASLFADRSRVELAATGEHATPRTTTPTEALTPQEAQIAALAATGATNAEIATRLFITTSTVEYHLTKIYRKLRLTSRRQLTKPDPSTP</sequence>
<evidence type="ECO:0000256" key="1">
    <source>
        <dbReference type="ARBA" id="ARBA00022741"/>
    </source>
</evidence>
<dbReference type="GO" id="GO:0005524">
    <property type="term" value="F:ATP binding"/>
    <property type="evidence" value="ECO:0007669"/>
    <property type="project" value="UniProtKB-KW"/>
</dbReference>
<keyword evidence="1" id="KW-0547">Nucleotide-binding</keyword>
<dbReference type="SMART" id="SM00421">
    <property type="entry name" value="HTH_LUXR"/>
    <property type="match status" value="1"/>
</dbReference>
<gene>
    <name evidence="4" type="ORF">BJ992_004255</name>
</gene>
<dbReference type="GO" id="GO:0004016">
    <property type="term" value="F:adenylate cyclase activity"/>
    <property type="evidence" value="ECO:0007669"/>
    <property type="project" value="TreeGrafter"/>
</dbReference>
<dbReference type="Gene3D" id="1.10.10.10">
    <property type="entry name" value="Winged helix-like DNA-binding domain superfamily/Winged helix DNA-binding domain"/>
    <property type="match status" value="1"/>
</dbReference>
<dbReference type="SUPFAM" id="SSF52540">
    <property type="entry name" value="P-loop containing nucleoside triphosphate hydrolases"/>
    <property type="match status" value="1"/>
</dbReference>
<accession>A0A7X0IGJ2</accession>
<dbReference type="Proteomes" id="UP000555564">
    <property type="component" value="Unassembled WGS sequence"/>
</dbReference>
<comment type="caution">
    <text evidence="4">The sequence shown here is derived from an EMBL/GenBank/DDBJ whole genome shotgun (WGS) entry which is preliminary data.</text>
</comment>
<dbReference type="EMBL" id="JACHIU010000001">
    <property type="protein sequence ID" value="MBB6474824.1"/>
    <property type="molecule type" value="Genomic_DNA"/>
</dbReference>
<evidence type="ECO:0000259" key="3">
    <source>
        <dbReference type="PROSITE" id="PS50043"/>
    </source>
</evidence>
<evidence type="ECO:0000313" key="5">
    <source>
        <dbReference type="Proteomes" id="UP000555564"/>
    </source>
</evidence>
<dbReference type="GO" id="GO:0003677">
    <property type="term" value="F:DNA binding"/>
    <property type="evidence" value="ECO:0007669"/>
    <property type="project" value="UniProtKB-KW"/>
</dbReference>
<dbReference type="GO" id="GO:0005737">
    <property type="term" value="C:cytoplasm"/>
    <property type="evidence" value="ECO:0007669"/>
    <property type="project" value="TreeGrafter"/>
</dbReference>
<dbReference type="PANTHER" id="PTHR16305">
    <property type="entry name" value="TESTICULAR SOLUBLE ADENYLYL CYCLASE"/>
    <property type="match status" value="1"/>
</dbReference>
<reference evidence="4 5" key="1">
    <citation type="submission" date="2020-08" db="EMBL/GenBank/DDBJ databases">
        <title>Sequencing the genomes of 1000 actinobacteria strains.</title>
        <authorList>
            <person name="Klenk H.-P."/>
        </authorList>
    </citation>
    <scope>NUCLEOTIDE SEQUENCE [LARGE SCALE GENOMIC DNA]</scope>
    <source>
        <strain evidence="4 5">DSM 44936</strain>
    </source>
</reference>
<dbReference type="InterPro" id="IPR036388">
    <property type="entry name" value="WH-like_DNA-bd_sf"/>
</dbReference>
<dbReference type="InterPro" id="IPR000792">
    <property type="entry name" value="Tscrpt_reg_LuxR_C"/>
</dbReference>
<dbReference type="RefSeq" id="WP_184983658.1">
    <property type="nucleotide sequence ID" value="NZ_BAAALO010000038.1"/>
</dbReference>
<dbReference type="PANTHER" id="PTHR16305:SF35">
    <property type="entry name" value="TRANSCRIPTIONAL ACTIVATOR DOMAIN"/>
    <property type="match status" value="1"/>
</dbReference>
<dbReference type="CDD" id="cd06170">
    <property type="entry name" value="LuxR_C_like"/>
    <property type="match status" value="1"/>
</dbReference>
<evidence type="ECO:0000256" key="2">
    <source>
        <dbReference type="ARBA" id="ARBA00022840"/>
    </source>
</evidence>
<dbReference type="InterPro" id="IPR041664">
    <property type="entry name" value="AAA_16"/>
</dbReference>
<dbReference type="Pfam" id="PF13191">
    <property type="entry name" value="AAA_16"/>
    <property type="match status" value="1"/>
</dbReference>
<keyword evidence="2" id="KW-0067">ATP-binding</keyword>
<dbReference type="Pfam" id="PF00196">
    <property type="entry name" value="GerE"/>
    <property type="match status" value="1"/>
</dbReference>
<dbReference type="PROSITE" id="PS50043">
    <property type="entry name" value="HTH_LUXR_2"/>
    <property type="match status" value="1"/>
</dbReference>
<dbReference type="GO" id="GO:0006355">
    <property type="term" value="P:regulation of DNA-templated transcription"/>
    <property type="evidence" value="ECO:0007669"/>
    <property type="project" value="InterPro"/>
</dbReference>
<dbReference type="SUPFAM" id="SSF46894">
    <property type="entry name" value="C-terminal effector domain of the bipartite response regulators"/>
    <property type="match status" value="1"/>
</dbReference>
<keyword evidence="5" id="KW-1185">Reference proteome</keyword>
<dbReference type="PRINTS" id="PR00038">
    <property type="entry name" value="HTHLUXR"/>
</dbReference>